<dbReference type="STRING" id="323259.Mhun_1290"/>
<keyword evidence="5" id="KW-1185">Reference proteome</keyword>
<dbReference type="InterPro" id="IPR001789">
    <property type="entry name" value="Sig_transdc_resp-reg_receiver"/>
</dbReference>
<evidence type="ECO:0000256" key="1">
    <source>
        <dbReference type="ARBA" id="ARBA00022553"/>
    </source>
</evidence>
<accession>Q2FKR2</accession>
<name>Q2FKR2_METHJ</name>
<dbReference type="AlphaFoldDB" id="Q2FKR2"/>
<dbReference type="CDD" id="cd00156">
    <property type="entry name" value="REC"/>
    <property type="match status" value="1"/>
</dbReference>
<dbReference type="eggNOG" id="arCOG02598">
    <property type="taxonomic scope" value="Archaea"/>
</dbReference>
<evidence type="ECO:0000259" key="3">
    <source>
        <dbReference type="PROSITE" id="PS50110"/>
    </source>
</evidence>
<dbReference type="GO" id="GO:0000160">
    <property type="term" value="P:phosphorelay signal transduction system"/>
    <property type="evidence" value="ECO:0007669"/>
    <property type="project" value="InterPro"/>
</dbReference>
<dbReference type="PANTHER" id="PTHR44591">
    <property type="entry name" value="STRESS RESPONSE REGULATOR PROTEIN 1"/>
    <property type="match status" value="1"/>
</dbReference>
<dbReference type="GeneID" id="25393491"/>
<dbReference type="Gene3D" id="3.40.50.2300">
    <property type="match status" value="1"/>
</dbReference>
<dbReference type="HOGENOM" id="CLU_000445_69_1_2"/>
<dbReference type="PROSITE" id="PS50110">
    <property type="entry name" value="RESPONSE_REGULATORY"/>
    <property type="match status" value="1"/>
</dbReference>
<dbReference type="Proteomes" id="UP000001941">
    <property type="component" value="Chromosome"/>
</dbReference>
<dbReference type="OrthoDB" id="9652at2157"/>
<dbReference type="KEGG" id="mhu:Mhun_1290"/>
<organism evidence="4 5">
    <name type="scientific">Methanospirillum hungatei JF-1 (strain ATCC 27890 / DSM 864 / NBRC 100397 / JF-1)</name>
    <dbReference type="NCBI Taxonomy" id="323259"/>
    <lineage>
        <taxon>Archaea</taxon>
        <taxon>Methanobacteriati</taxon>
        <taxon>Methanobacteriota</taxon>
        <taxon>Stenosarchaea group</taxon>
        <taxon>Methanomicrobia</taxon>
        <taxon>Methanomicrobiales</taxon>
        <taxon>Methanospirillaceae</taxon>
        <taxon>Methanospirillum</taxon>
    </lineage>
</organism>
<dbReference type="EMBL" id="CP000254">
    <property type="protein sequence ID" value="ABD41033.1"/>
    <property type="molecule type" value="Genomic_DNA"/>
</dbReference>
<dbReference type="SMART" id="SM00448">
    <property type="entry name" value="REC"/>
    <property type="match status" value="1"/>
</dbReference>
<dbReference type="InterPro" id="IPR011006">
    <property type="entry name" value="CheY-like_superfamily"/>
</dbReference>
<dbReference type="SUPFAM" id="SSF52172">
    <property type="entry name" value="CheY-like"/>
    <property type="match status" value="1"/>
</dbReference>
<keyword evidence="1 2" id="KW-0597">Phosphoprotein</keyword>
<dbReference type="PANTHER" id="PTHR44591:SF3">
    <property type="entry name" value="RESPONSE REGULATORY DOMAIN-CONTAINING PROTEIN"/>
    <property type="match status" value="1"/>
</dbReference>
<evidence type="ECO:0000256" key="2">
    <source>
        <dbReference type="PROSITE-ProRule" id="PRU00169"/>
    </source>
</evidence>
<feature type="domain" description="Response regulatory" evidence="3">
    <location>
        <begin position="7"/>
        <end position="123"/>
    </location>
</feature>
<gene>
    <name evidence="4" type="ordered locus">Mhun_1290</name>
</gene>
<feature type="modified residue" description="4-aspartylphosphate" evidence="2">
    <location>
        <position position="56"/>
    </location>
</feature>
<evidence type="ECO:0000313" key="4">
    <source>
        <dbReference type="EMBL" id="ABD41033.1"/>
    </source>
</evidence>
<reference evidence="5" key="1">
    <citation type="journal article" date="2016" name="Stand. Genomic Sci.">
        <title>Complete genome sequence of Methanospirillum hungatei type strain JF1.</title>
        <authorList>
            <person name="Gunsalus R.P."/>
            <person name="Cook L.E."/>
            <person name="Crable B."/>
            <person name="Rohlin L."/>
            <person name="McDonald E."/>
            <person name="Mouttaki H."/>
            <person name="Sieber J.R."/>
            <person name="Poweleit N."/>
            <person name="Zhou H."/>
            <person name="Lapidus A.L."/>
            <person name="Daligault H.E."/>
            <person name="Land M."/>
            <person name="Gilna P."/>
            <person name="Ivanova N."/>
            <person name="Kyrpides N."/>
            <person name="Culley D.E."/>
            <person name="McInerney M.J."/>
        </authorList>
    </citation>
    <scope>NUCLEOTIDE SEQUENCE [LARGE SCALE GENOMIC DNA]</scope>
    <source>
        <strain evidence="5">ATCC 27890 / DSM 864 / NBRC 100397 / JF-1</strain>
    </source>
</reference>
<dbReference type="InParanoid" id="Q2FKR2"/>
<dbReference type="RefSeq" id="WP_011448310.1">
    <property type="nucleotide sequence ID" value="NC_007796.1"/>
</dbReference>
<dbReference type="EnsemblBacteria" id="ABD41033">
    <property type="protein sequence ID" value="ABD41033"/>
    <property type="gene ID" value="Mhun_1290"/>
</dbReference>
<dbReference type="Pfam" id="PF00072">
    <property type="entry name" value="Response_reg"/>
    <property type="match status" value="1"/>
</dbReference>
<evidence type="ECO:0000313" key="5">
    <source>
        <dbReference type="Proteomes" id="UP000001941"/>
    </source>
</evidence>
<protein>
    <submittedName>
        <fullName evidence="4">Response regulator receiver domain protein (CheY-like)</fullName>
    </submittedName>
</protein>
<dbReference type="InterPro" id="IPR050595">
    <property type="entry name" value="Bact_response_regulator"/>
</dbReference>
<proteinExistence type="predicted"/>
<sequence>MGKNPKKILIIDDEAVFREAMTRALTSCGYRCVPEEDPAKGIMRLKREPYDLVLLDIMMDPVDGWDTLAHLRTFSNGRETPVIMASAKKLNIDEVIRYGEYLAGFVEKPFVDTEFCDAIDEFFDWYDPLIANANAARLQGVSPDICTSWIRVGRQIKAITQMLEYVNPSCIPDESMSEDECMDRRMAQVREILERKRRERDNIKILYPVFSI</sequence>